<keyword evidence="5 10" id="KW-1133">Transmembrane helix</keyword>
<feature type="transmembrane region" description="Helical" evidence="10">
    <location>
        <begin position="179"/>
        <end position="195"/>
    </location>
</feature>
<comment type="similarity">
    <text evidence="10">Belongs to the PlsY family.</text>
</comment>
<sequence length="214" mass="22949">MELIFSIVIAYLLGSISFSYVIAWNVKKIDIRQHGSGNAGATNILRVLGKGPAITVLSLDVLKGVAAVWIARLLEITDFFPVWTAFGEVEGMASALAGAAAIAGHNWPVYYGFKGGKGVAATIGVVASLVFFPAVYVGIAAILSIVFTRYVSLGSLIFAVVTPVVIILTNFHYDHPSPYFYLTAVIGVLAVWKHRSNIKRLIKGNEHKIGSKVS</sequence>
<keyword evidence="2 10" id="KW-0444">Lipid biosynthesis</keyword>
<keyword evidence="3 10" id="KW-0808">Transferase</keyword>
<feature type="transmembrane region" description="Helical" evidence="10">
    <location>
        <begin position="6"/>
        <end position="26"/>
    </location>
</feature>
<evidence type="ECO:0000256" key="1">
    <source>
        <dbReference type="ARBA" id="ARBA00022475"/>
    </source>
</evidence>
<name>A0ABW5SXJ4_9BACI</name>
<keyword evidence="12" id="KW-1185">Reference proteome</keyword>
<comment type="subcellular location">
    <subcellularLocation>
        <location evidence="10">Cell membrane</location>
        <topology evidence="10">Multi-pass membrane protein</topology>
    </subcellularLocation>
</comment>
<reference evidence="12" key="1">
    <citation type="journal article" date="2019" name="Int. J. Syst. Evol. Microbiol.">
        <title>The Global Catalogue of Microorganisms (GCM) 10K type strain sequencing project: providing services to taxonomists for standard genome sequencing and annotation.</title>
        <authorList>
            <consortium name="The Broad Institute Genomics Platform"/>
            <consortium name="The Broad Institute Genome Sequencing Center for Infectious Disease"/>
            <person name="Wu L."/>
            <person name="Ma J."/>
        </authorList>
    </citation>
    <scope>NUCLEOTIDE SEQUENCE [LARGE SCALE GENOMIC DNA]</scope>
    <source>
        <strain evidence="12">KCTC 33792</strain>
    </source>
</reference>
<keyword evidence="4 10" id="KW-0812">Transmembrane</keyword>
<feature type="transmembrane region" description="Helical" evidence="10">
    <location>
        <begin position="119"/>
        <end position="143"/>
    </location>
</feature>
<evidence type="ECO:0000313" key="11">
    <source>
        <dbReference type="EMBL" id="MFD2704426.1"/>
    </source>
</evidence>
<dbReference type="RefSeq" id="WP_380711702.1">
    <property type="nucleotide sequence ID" value="NZ_JBHUML010000002.1"/>
</dbReference>
<comment type="subunit">
    <text evidence="10">Probably interacts with PlsX.</text>
</comment>
<comment type="pathway">
    <text evidence="10">Lipid metabolism; phospholipid metabolism.</text>
</comment>
<evidence type="ECO:0000256" key="2">
    <source>
        <dbReference type="ARBA" id="ARBA00022516"/>
    </source>
</evidence>
<keyword evidence="9 10" id="KW-1208">Phospholipid metabolism</keyword>
<dbReference type="InterPro" id="IPR003811">
    <property type="entry name" value="G3P_acylTferase_PlsY"/>
</dbReference>
<keyword evidence="1 10" id="KW-1003">Cell membrane</keyword>
<evidence type="ECO:0000256" key="6">
    <source>
        <dbReference type="ARBA" id="ARBA00023098"/>
    </source>
</evidence>
<comment type="caution">
    <text evidence="11">The sequence shown here is derived from an EMBL/GenBank/DDBJ whole genome shotgun (WGS) entry which is preliminary data.</text>
</comment>
<evidence type="ECO:0000256" key="8">
    <source>
        <dbReference type="ARBA" id="ARBA00023209"/>
    </source>
</evidence>
<evidence type="ECO:0000256" key="3">
    <source>
        <dbReference type="ARBA" id="ARBA00022679"/>
    </source>
</evidence>
<evidence type="ECO:0000256" key="9">
    <source>
        <dbReference type="ARBA" id="ARBA00023264"/>
    </source>
</evidence>
<keyword evidence="8 10" id="KW-0594">Phospholipid biosynthesis</keyword>
<dbReference type="EC" id="2.3.1.275" evidence="10"/>
<dbReference type="GO" id="GO:0004366">
    <property type="term" value="F:glycerol-3-phosphate O-acyltransferase activity"/>
    <property type="evidence" value="ECO:0007669"/>
    <property type="project" value="UniProtKB-EC"/>
</dbReference>
<gene>
    <name evidence="10 11" type="primary">plsY</name>
    <name evidence="11" type="ORF">ACFSUB_03035</name>
</gene>
<keyword evidence="6 10" id="KW-0443">Lipid metabolism</keyword>
<organism evidence="11 12">
    <name type="scientific">Salibacterium lacus</name>
    <dbReference type="NCBI Taxonomy" id="1898109"/>
    <lineage>
        <taxon>Bacteria</taxon>
        <taxon>Bacillati</taxon>
        <taxon>Bacillota</taxon>
        <taxon>Bacilli</taxon>
        <taxon>Bacillales</taxon>
        <taxon>Bacillaceae</taxon>
    </lineage>
</organism>
<evidence type="ECO:0000313" key="12">
    <source>
        <dbReference type="Proteomes" id="UP001597520"/>
    </source>
</evidence>
<evidence type="ECO:0000256" key="7">
    <source>
        <dbReference type="ARBA" id="ARBA00023136"/>
    </source>
</evidence>
<evidence type="ECO:0000256" key="10">
    <source>
        <dbReference type="HAMAP-Rule" id="MF_01043"/>
    </source>
</evidence>
<dbReference type="EMBL" id="JBHUML010000002">
    <property type="protein sequence ID" value="MFD2704426.1"/>
    <property type="molecule type" value="Genomic_DNA"/>
</dbReference>
<dbReference type="PANTHER" id="PTHR30309">
    <property type="entry name" value="INNER MEMBRANE PROTEIN YGIH"/>
    <property type="match status" value="1"/>
</dbReference>
<dbReference type="Proteomes" id="UP001597520">
    <property type="component" value="Unassembled WGS sequence"/>
</dbReference>
<dbReference type="PANTHER" id="PTHR30309:SF0">
    <property type="entry name" value="GLYCEROL-3-PHOSPHATE ACYLTRANSFERASE-RELATED"/>
    <property type="match status" value="1"/>
</dbReference>
<comment type="function">
    <text evidence="10">Catalyzes the transfer of an acyl group from acyl-phosphate (acyl-PO(4)) to glycerol-3-phosphate (G3P) to form lysophosphatidic acid (LPA). This enzyme utilizes acyl-phosphate as fatty acyl donor, but not acyl-CoA or acyl-ACP.</text>
</comment>
<keyword evidence="7 10" id="KW-0472">Membrane</keyword>
<protein>
    <recommendedName>
        <fullName evidence="10">Glycerol-3-phosphate acyltransferase</fullName>
    </recommendedName>
    <alternativeName>
        <fullName evidence="10">Acyl-PO4 G3P acyltransferase</fullName>
    </alternativeName>
    <alternativeName>
        <fullName evidence="10">Acyl-phosphate--glycerol-3-phosphate acyltransferase</fullName>
    </alternativeName>
    <alternativeName>
        <fullName evidence="10">G3P acyltransferase</fullName>
        <shortName evidence="10">GPAT</shortName>
        <ecNumber evidence="10">2.3.1.275</ecNumber>
    </alternativeName>
    <alternativeName>
        <fullName evidence="10">Lysophosphatidic acid synthase</fullName>
        <shortName evidence="10">LPA synthase</shortName>
    </alternativeName>
</protein>
<accession>A0ABW5SXJ4</accession>
<dbReference type="HAMAP" id="MF_01043">
    <property type="entry name" value="PlsY"/>
    <property type="match status" value="1"/>
</dbReference>
<dbReference type="Pfam" id="PF02660">
    <property type="entry name" value="G3P_acyltransf"/>
    <property type="match status" value="1"/>
</dbReference>
<keyword evidence="11" id="KW-0012">Acyltransferase</keyword>
<feature type="transmembrane region" description="Helical" evidence="10">
    <location>
        <begin position="150"/>
        <end position="173"/>
    </location>
</feature>
<comment type="catalytic activity">
    <reaction evidence="10">
        <text>an acyl phosphate + sn-glycerol 3-phosphate = a 1-acyl-sn-glycero-3-phosphate + phosphate</text>
        <dbReference type="Rhea" id="RHEA:34075"/>
        <dbReference type="ChEBI" id="CHEBI:43474"/>
        <dbReference type="ChEBI" id="CHEBI:57597"/>
        <dbReference type="ChEBI" id="CHEBI:57970"/>
        <dbReference type="ChEBI" id="CHEBI:59918"/>
        <dbReference type="EC" id="2.3.1.275"/>
    </reaction>
</comment>
<proteinExistence type="inferred from homology"/>
<evidence type="ECO:0000256" key="4">
    <source>
        <dbReference type="ARBA" id="ARBA00022692"/>
    </source>
</evidence>
<evidence type="ECO:0000256" key="5">
    <source>
        <dbReference type="ARBA" id="ARBA00022989"/>
    </source>
</evidence>
<dbReference type="SMART" id="SM01207">
    <property type="entry name" value="G3P_acyltransf"/>
    <property type="match status" value="1"/>
</dbReference>
<dbReference type="NCBIfam" id="TIGR00023">
    <property type="entry name" value="glycerol-3-phosphate 1-O-acyltransferase PlsY"/>
    <property type="match status" value="1"/>
</dbReference>